<dbReference type="GeneID" id="90003875"/>
<gene>
    <name evidence="2" type="ORF">PMZ80_010426</name>
</gene>
<dbReference type="Pfam" id="PF24864">
    <property type="entry name" value="DUF7730"/>
    <property type="match status" value="1"/>
</dbReference>
<evidence type="ECO:0000313" key="3">
    <source>
        <dbReference type="Proteomes" id="UP001334248"/>
    </source>
</evidence>
<name>A0ABR0RB95_9EURO</name>
<dbReference type="RefSeq" id="XP_064725509.1">
    <property type="nucleotide sequence ID" value="XM_064878815.1"/>
</dbReference>
<evidence type="ECO:0000313" key="2">
    <source>
        <dbReference type="EMBL" id="KAK5937419.1"/>
    </source>
</evidence>
<organism evidence="2 3">
    <name type="scientific">Knufia obscura</name>
    <dbReference type="NCBI Taxonomy" id="1635080"/>
    <lineage>
        <taxon>Eukaryota</taxon>
        <taxon>Fungi</taxon>
        <taxon>Dikarya</taxon>
        <taxon>Ascomycota</taxon>
        <taxon>Pezizomycotina</taxon>
        <taxon>Eurotiomycetes</taxon>
        <taxon>Chaetothyriomycetidae</taxon>
        <taxon>Chaetothyriales</taxon>
        <taxon>Trichomeriaceae</taxon>
        <taxon>Knufia</taxon>
    </lineage>
</organism>
<accession>A0ABR0RB95</accession>
<dbReference type="InterPro" id="IPR056632">
    <property type="entry name" value="DUF7730"/>
</dbReference>
<dbReference type="Proteomes" id="UP001334248">
    <property type="component" value="Unassembled WGS sequence"/>
</dbReference>
<keyword evidence="3" id="KW-1185">Reference proteome</keyword>
<dbReference type="PANTHER" id="PTHR38790">
    <property type="entry name" value="2EXR DOMAIN-CONTAINING PROTEIN-RELATED"/>
    <property type="match status" value="1"/>
</dbReference>
<dbReference type="EMBL" id="JAVHJV010000017">
    <property type="protein sequence ID" value="KAK5937419.1"/>
    <property type="molecule type" value="Genomic_DNA"/>
</dbReference>
<comment type="caution">
    <text evidence="2">The sequence shown here is derived from an EMBL/GenBank/DDBJ whole genome shotgun (WGS) entry which is preliminary data.</text>
</comment>
<sequence length="219" mass="24944">MAFLSLPTEIRLEIYSHVFGDVVAHVDGGRQDTGTEVGAPSILPIPSSQPHRRQRSAQLLRTCKTILAEARPILYQHTIFRINFQAFAGRLPVQINAGHPSFPHVRHLEWSLSCDMLKKYDAKDVNIDEDEAQHLQTLQLTCQAENWKGSFCGEWCDREVFVRGRQQVIDFARLVQSKMGNSAGPVTLVEDVRYLSRGRVVMRLFRGKRVVRSDEFIVT</sequence>
<protein>
    <recommendedName>
        <fullName evidence="1">DUF7730 domain-containing protein</fullName>
    </recommendedName>
</protein>
<feature type="domain" description="DUF7730" evidence="1">
    <location>
        <begin position="3"/>
        <end position="132"/>
    </location>
</feature>
<proteinExistence type="predicted"/>
<evidence type="ECO:0000259" key="1">
    <source>
        <dbReference type="Pfam" id="PF24864"/>
    </source>
</evidence>
<reference evidence="2 3" key="1">
    <citation type="journal article" date="2023" name="Res Sq">
        <title>Genomic and morphological characterization of Knufia obscura isolated from the Mars 2020 spacecraft assembly facility.</title>
        <authorList>
            <person name="Chander A.M."/>
            <person name="Teixeira M.M."/>
            <person name="Singh N.K."/>
            <person name="Williams M.P."/>
            <person name="Parker C.W."/>
            <person name="Leo P."/>
            <person name="Stajich J.E."/>
            <person name="Torok T."/>
            <person name="Tighe S."/>
            <person name="Mason C.E."/>
            <person name="Venkateswaran K."/>
        </authorList>
    </citation>
    <scope>NUCLEOTIDE SEQUENCE [LARGE SCALE GENOMIC DNA]</scope>
    <source>
        <strain evidence="2 3">CCFEE 5817</strain>
    </source>
</reference>